<gene>
    <name evidence="1" type="ORF">L9F63_001965</name>
</gene>
<proteinExistence type="predicted"/>
<evidence type="ECO:0000313" key="2">
    <source>
        <dbReference type="Proteomes" id="UP001233999"/>
    </source>
</evidence>
<feature type="non-terminal residue" evidence="1">
    <location>
        <position position="147"/>
    </location>
</feature>
<dbReference type="Proteomes" id="UP001233999">
    <property type="component" value="Unassembled WGS sequence"/>
</dbReference>
<keyword evidence="2" id="KW-1185">Reference proteome</keyword>
<organism evidence="1 2">
    <name type="scientific">Diploptera punctata</name>
    <name type="common">Pacific beetle cockroach</name>
    <dbReference type="NCBI Taxonomy" id="6984"/>
    <lineage>
        <taxon>Eukaryota</taxon>
        <taxon>Metazoa</taxon>
        <taxon>Ecdysozoa</taxon>
        <taxon>Arthropoda</taxon>
        <taxon>Hexapoda</taxon>
        <taxon>Insecta</taxon>
        <taxon>Pterygota</taxon>
        <taxon>Neoptera</taxon>
        <taxon>Polyneoptera</taxon>
        <taxon>Dictyoptera</taxon>
        <taxon>Blattodea</taxon>
        <taxon>Blaberoidea</taxon>
        <taxon>Blaberidae</taxon>
        <taxon>Diplopterinae</taxon>
        <taxon>Diploptera</taxon>
    </lineage>
</organism>
<dbReference type="AlphaFoldDB" id="A0AAD8EIS2"/>
<protein>
    <submittedName>
        <fullName evidence="1">Uncharacterized protein</fullName>
    </submittedName>
</protein>
<comment type="caution">
    <text evidence="1">The sequence shown here is derived from an EMBL/GenBank/DDBJ whole genome shotgun (WGS) entry which is preliminary data.</text>
</comment>
<feature type="non-terminal residue" evidence="1">
    <location>
        <position position="1"/>
    </location>
</feature>
<accession>A0AAD8EIS2</accession>
<dbReference type="EMBL" id="JASPKZ010003867">
    <property type="protein sequence ID" value="KAJ9591479.1"/>
    <property type="molecule type" value="Genomic_DNA"/>
</dbReference>
<reference evidence="1" key="1">
    <citation type="journal article" date="2023" name="IScience">
        <title>Live-bearing cockroach genome reveals convergent evolutionary mechanisms linked to viviparity in insects and beyond.</title>
        <authorList>
            <person name="Fouks B."/>
            <person name="Harrison M.C."/>
            <person name="Mikhailova A.A."/>
            <person name="Marchal E."/>
            <person name="English S."/>
            <person name="Carruthers M."/>
            <person name="Jennings E.C."/>
            <person name="Chiamaka E.L."/>
            <person name="Frigard R.A."/>
            <person name="Pippel M."/>
            <person name="Attardo G.M."/>
            <person name="Benoit J.B."/>
            <person name="Bornberg-Bauer E."/>
            <person name="Tobe S.S."/>
        </authorList>
    </citation>
    <scope>NUCLEOTIDE SEQUENCE</scope>
    <source>
        <strain evidence="1">Stay&amp;Tobe</strain>
    </source>
</reference>
<name>A0AAD8EIS2_DIPPU</name>
<evidence type="ECO:0000313" key="1">
    <source>
        <dbReference type="EMBL" id="KAJ9591479.1"/>
    </source>
</evidence>
<reference evidence="1" key="2">
    <citation type="submission" date="2023-05" db="EMBL/GenBank/DDBJ databases">
        <authorList>
            <person name="Fouks B."/>
        </authorList>
    </citation>
    <scope>NUCLEOTIDE SEQUENCE</scope>
    <source>
        <strain evidence="1">Stay&amp;Tobe</strain>
        <tissue evidence="1">Testes</tissue>
    </source>
</reference>
<sequence length="147" mass="16573">LKLTQKKGQLLFFGTAEPNSLLDFLNLVIMRISNINERTKKSKRKFLIHQLLCCTKFDPYHPKRCFLDAKTIDKYAGSLSSVVAMQLSYKPKFGFFRVAKAHCVEVENFSIPKGDGARRVFGVTKLIGDSADVITRIVTDASSKIEL</sequence>